<protein>
    <submittedName>
        <fullName evidence="1">Uncharacterized protein</fullName>
    </submittedName>
</protein>
<sequence>MMQFLLKKARTLFFSPSALFFEGDQWCLKCKETRH</sequence>
<evidence type="ECO:0000313" key="1">
    <source>
        <dbReference type="EMBL" id="JAH03399.1"/>
    </source>
</evidence>
<reference evidence="1" key="2">
    <citation type="journal article" date="2015" name="Fish Shellfish Immunol.">
        <title>Early steps in the European eel (Anguilla anguilla)-Vibrio vulnificus interaction in the gills: Role of the RtxA13 toxin.</title>
        <authorList>
            <person name="Callol A."/>
            <person name="Pajuelo D."/>
            <person name="Ebbesson L."/>
            <person name="Teles M."/>
            <person name="MacKenzie S."/>
            <person name="Amaro C."/>
        </authorList>
    </citation>
    <scope>NUCLEOTIDE SEQUENCE</scope>
</reference>
<proteinExistence type="predicted"/>
<name>A0A0E9PFU8_ANGAN</name>
<accession>A0A0E9PFU8</accession>
<reference evidence="1" key="1">
    <citation type="submission" date="2014-11" db="EMBL/GenBank/DDBJ databases">
        <authorList>
            <person name="Amaro Gonzalez C."/>
        </authorList>
    </citation>
    <scope>NUCLEOTIDE SEQUENCE</scope>
</reference>
<dbReference type="AlphaFoldDB" id="A0A0E9PFU8"/>
<organism evidence="1">
    <name type="scientific">Anguilla anguilla</name>
    <name type="common">European freshwater eel</name>
    <name type="synonym">Muraena anguilla</name>
    <dbReference type="NCBI Taxonomy" id="7936"/>
    <lineage>
        <taxon>Eukaryota</taxon>
        <taxon>Metazoa</taxon>
        <taxon>Chordata</taxon>
        <taxon>Craniata</taxon>
        <taxon>Vertebrata</taxon>
        <taxon>Euteleostomi</taxon>
        <taxon>Actinopterygii</taxon>
        <taxon>Neopterygii</taxon>
        <taxon>Teleostei</taxon>
        <taxon>Anguilliformes</taxon>
        <taxon>Anguillidae</taxon>
        <taxon>Anguilla</taxon>
    </lineage>
</organism>
<dbReference type="EMBL" id="GBXM01105178">
    <property type="protein sequence ID" value="JAH03399.1"/>
    <property type="molecule type" value="Transcribed_RNA"/>
</dbReference>